<evidence type="ECO:0000256" key="1">
    <source>
        <dbReference type="ARBA" id="ARBA00010886"/>
    </source>
</evidence>
<evidence type="ECO:0000256" key="3">
    <source>
        <dbReference type="ARBA" id="ARBA00022527"/>
    </source>
</evidence>
<keyword evidence="5 10" id="KW-0547">Nucleotide-binding</keyword>
<sequence length="742" mass="83247">MSTGDKSVLSLHEYEFVRTVGKGSYGEVWLCRQSKDHKQYILKKIDITQSGQEERKAALLECKLLAELKHPNIVPYKESFVHSGFIYIVMGYCAGGDLSTRLEHQNGQLLPERLLVEWFIQIVIALQHMHSKNILHRDLKTQNIFLTRNDIIKVGDLGIARVLESANAMATTMIGTPYYMSPEIFANKPYNHKSDIWALGCVLYEMSTLKHAFSAKSFNALSYKILSGKTPEMPTEYSPELLDVLRAMLSQKPEKRPSARRVLCNPFIRKHIVLFLESTKDRHSITEDFSVDMTEQPTTLSVGLSEIHPQPKLIKEEVQLNSRKPPIPKKAETKSSTRSSIGQTVISVGEQLQSDRKTPAASNPNSDRNIIPPYAVGTSNEALPPDCLVSCYDPSYPIQDTSLLRAKIQPTITTPVDVSPARPIEEPTQPGPGQSSYNSENDSLRWSRMDARQRRRERRRLSENAGENTEELERSDSVRRIVLRRRVSSESDELQKPCGFQIRMGAIQRPTSNPEYHCKLSKQSIASLRSRDSVHQYKRQQYLPTDKLDLLGVQPVTCISDPLPRSRVNVNPHVSQSPDLGYVSVTSSRSPSLLERLDQVRSIPPHPSAPVADANGLRRRSYSRSNDSKLSSADSIITKSPSPSTKRANSSDRILGVIPDNALISEVDVEMAKVTSCMIKTLHSVDTHQLPTEFRSPSCDPEMSFTNTNLNIPFCARLSTKSPEARRHSQTSSLENGPTEPC</sequence>
<dbReference type="AlphaFoldDB" id="A0A8E0RRM1"/>
<feature type="binding site" evidence="10">
    <location>
        <position position="43"/>
    </location>
    <ligand>
        <name>ATP</name>
        <dbReference type="ChEBI" id="CHEBI:30616"/>
    </ligand>
</feature>
<protein>
    <recommendedName>
        <fullName evidence="2">non-specific serine/threonine protein kinase</fullName>
        <ecNumber evidence="2">2.7.11.1</ecNumber>
    </recommendedName>
</protein>
<evidence type="ECO:0000256" key="9">
    <source>
        <dbReference type="ARBA" id="ARBA00048679"/>
    </source>
</evidence>
<dbReference type="Gene3D" id="3.30.200.20">
    <property type="entry name" value="Phosphorylase Kinase, domain 1"/>
    <property type="match status" value="1"/>
</dbReference>
<comment type="catalytic activity">
    <reaction evidence="9">
        <text>L-seryl-[protein] + ATP = O-phospho-L-seryl-[protein] + ADP + H(+)</text>
        <dbReference type="Rhea" id="RHEA:17989"/>
        <dbReference type="Rhea" id="RHEA-COMP:9863"/>
        <dbReference type="Rhea" id="RHEA-COMP:11604"/>
        <dbReference type="ChEBI" id="CHEBI:15378"/>
        <dbReference type="ChEBI" id="CHEBI:29999"/>
        <dbReference type="ChEBI" id="CHEBI:30616"/>
        <dbReference type="ChEBI" id="CHEBI:83421"/>
        <dbReference type="ChEBI" id="CHEBI:456216"/>
        <dbReference type="EC" id="2.7.11.1"/>
    </reaction>
</comment>
<feature type="domain" description="Protein kinase" evidence="12">
    <location>
        <begin position="14"/>
        <end position="268"/>
    </location>
</feature>
<proteinExistence type="inferred from homology"/>
<dbReference type="InterPro" id="IPR000719">
    <property type="entry name" value="Prot_kinase_dom"/>
</dbReference>
<feature type="compositionally biased region" description="Basic and acidic residues" evidence="11">
    <location>
        <begin position="442"/>
        <end position="452"/>
    </location>
</feature>
<feature type="region of interest" description="Disordered" evidence="11">
    <location>
        <begin position="720"/>
        <end position="742"/>
    </location>
</feature>
<evidence type="ECO:0000256" key="2">
    <source>
        <dbReference type="ARBA" id="ARBA00012513"/>
    </source>
</evidence>
<feature type="region of interest" description="Disordered" evidence="11">
    <location>
        <begin position="599"/>
        <end position="651"/>
    </location>
</feature>
<dbReference type="Gene3D" id="1.10.510.10">
    <property type="entry name" value="Transferase(Phosphotransferase) domain 1"/>
    <property type="match status" value="1"/>
</dbReference>
<feature type="compositionally biased region" description="Polar residues" evidence="11">
    <location>
        <begin position="431"/>
        <end position="441"/>
    </location>
</feature>
<keyword evidence="7 10" id="KW-0067">ATP-binding</keyword>
<comment type="catalytic activity">
    <reaction evidence="8">
        <text>L-threonyl-[protein] + ATP = O-phospho-L-threonyl-[protein] + ADP + H(+)</text>
        <dbReference type="Rhea" id="RHEA:46608"/>
        <dbReference type="Rhea" id="RHEA-COMP:11060"/>
        <dbReference type="Rhea" id="RHEA-COMP:11605"/>
        <dbReference type="ChEBI" id="CHEBI:15378"/>
        <dbReference type="ChEBI" id="CHEBI:30013"/>
        <dbReference type="ChEBI" id="CHEBI:30616"/>
        <dbReference type="ChEBI" id="CHEBI:61977"/>
        <dbReference type="ChEBI" id="CHEBI:456216"/>
        <dbReference type="EC" id="2.7.11.1"/>
    </reaction>
</comment>
<dbReference type="FunFam" id="3.30.200.20:FF:000097">
    <property type="entry name" value="Probable serine/threonine-protein kinase nek1"/>
    <property type="match status" value="1"/>
</dbReference>
<keyword evidence="14" id="KW-1185">Reference proteome</keyword>
<keyword evidence="3" id="KW-0723">Serine/threonine-protein kinase</keyword>
<evidence type="ECO:0000256" key="6">
    <source>
        <dbReference type="ARBA" id="ARBA00022777"/>
    </source>
</evidence>
<name>A0A8E0RRM1_9TREM</name>
<comment type="similarity">
    <text evidence="1">Belongs to the protein kinase superfamily. NEK Ser/Thr protein kinase family. NIMA subfamily.</text>
</comment>
<organism evidence="13 14">
    <name type="scientific">Fasciolopsis buskii</name>
    <dbReference type="NCBI Taxonomy" id="27845"/>
    <lineage>
        <taxon>Eukaryota</taxon>
        <taxon>Metazoa</taxon>
        <taxon>Spiralia</taxon>
        <taxon>Lophotrochozoa</taxon>
        <taxon>Platyhelminthes</taxon>
        <taxon>Trematoda</taxon>
        <taxon>Digenea</taxon>
        <taxon>Plagiorchiida</taxon>
        <taxon>Echinostomata</taxon>
        <taxon>Echinostomatoidea</taxon>
        <taxon>Fasciolidae</taxon>
        <taxon>Fasciolopsis</taxon>
    </lineage>
</organism>
<dbReference type="Pfam" id="PF00069">
    <property type="entry name" value="Pkinase"/>
    <property type="match status" value="1"/>
</dbReference>
<dbReference type="InterPro" id="IPR017441">
    <property type="entry name" value="Protein_kinase_ATP_BS"/>
</dbReference>
<dbReference type="PROSITE" id="PS50011">
    <property type="entry name" value="PROTEIN_KINASE_DOM"/>
    <property type="match status" value="1"/>
</dbReference>
<feature type="compositionally biased region" description="Polar residues" evidence="11">
    <location>
        <begin position="623"/>
        <end position="651"/>
    </location>
</feature>
<dbReference type="GO" id="GO:0005524">
    <property type="term" value="F:ATP binding"/>
    <property type="evidence" value="ECO:0007669"/>
    <property type="project" value="UniProtKB-UniRule"/>
</dbReference>
<reference evidence="13" key="1">
    <citation type="submission" date="2019-05" db="EMBL/GenBank/DDBJ databases">
        <title>Annotation for the trematode Fasciolopsis buski.</title>
        <authorList>
            <person name="Choi Y.-J."/>
        </authorList>
    </citation>
    <scope>NUCLEOTIDE SEQUENCE</scope>
    <source>
        <strain evidence="13">HT</strain>
        <tissue evidence="13">Whole worm</tissue>
    </source>
</reference>
<keyword evidence="6 13" id="KW-0418">Kinase</keyword>
<evidence type="ECO:0000313" key="14">
    <source>
        <dbReference type="Proteomes" id="UP000728185"/>
    </source>
</evidence>
<dbReference type="PANTHER" id="PTHR44899:SF7">
    <property type="entry name" value="NIMA-RELATED KINASE"/>
    <property type="match status" value="1"/>
</dbReference>
<feature type="compositionally biased region" description="Polar residues" evidence="11">
    <location>
        <begin position="336"/>
        <end position="352"/>
    </location>
</feature>
<dbReference type="GO" id="GO:0004674">
    <property type="term" value="F:protein serine/threonine kinase activity"/>
    <property type="evidence" value="ECO:0007669"/>
    <property type="project" value="UniProtKB-KW"/>
</dbReference>
<evidence type="ECO:0000256" key="10">
    <source>
        <dbReference type="PROSITE-ProRule" id="PRU10141"/>
    </source>
</evidence>
<dbReference type="PANTHER" id="PTHR44899">
    <property type="entry name" value="CAMK FAMILY PROTEIN KINASE"/>
    <property type="match status" value="1"/>
</dbReference>
<dbReference type="EMBL" id="LUCM01009867">
    <property type="protein sequence ID" value="KAA0186240.1"/>
    <property type="molecule type" value="Genomic_DNA"/>
</dbReference>
<dbReference type="Proteomes" id="UP000728185">
    <property type="component" value="Unassembled WGS sequence"/>
</dbReference>
<dbReference type="InterPro" id="IPR051131">
    <property type="entry name" value="NEK_Ser/Thr_kinase_NIMA"/>
</dbReference>
<dbReference type="FunFam" id="1.10.510.10:FF:000219">
    <property type="entry name" value="Putative serine/threonine-protein kinase Nek4"/>
    <property type="match status" value="1"/>
</dbReference>
<evidence type="ECO:0000256" key="5">
    <source>
        <dbReference type="ARBA" id="ARBA00022741"/>
    </source>
</evidence>
<evidence type="ECO:0000256" key="4">
    <source>
        <dbReference type="ARBA" id="ARBA00022679"/>
    </source>
</evidence>
<gene>
    <name evidence="13" type="ORF">FBUS_05470</name>
</gene>
<dbReference type="SUPFAM" id="SSF56112">
    <property type="entry name" value="Protein kinase-like (PK-like)"/>
    <property type="match status" value="1"/>
</dbReference>
<dbReference type="EC" id="2.7.11.1" evidence="2"/>
<dbReference type="InterPro" id="IPR011009">
    <property type="entry name" value="Kinase-like_dom_sf"/>
</dbReference>
<evidence type="ECO:0000259" key="12">
    <source>
        <dbReference type="PROSITE" id="PS50011"/>
    </source>
</evidence>
<dbReference type="OrthoDB" id="248923at2759"/>
<feature type="region of interest" description="Disordered" evidence="11">
    <location>
        <begin position="414"/>
        <end position="475"/>
    </location>
</feature>
<dbReference type="PROSITE" id="PS00108">
    <property type="entry name" value="PROTEIN_KINASE_ST"/>
    <property type="match status" value="1"/>
</dbReference>
<dbReference type="PROSITE" id="PS00107">
    <property type="entry name" value="PROTEIN_KINASE_ATP"/>
    <property type="match status" value="1"/>
</dbReference>
<evidence type="ECO:0000256" key="11">
    <source>
        <dbReference type="SAM" id="MobiDB-lite"/>
    </source>
</evidence>
<evidence type="ECO:0000256" key="7">
    <source>
        <dbReference type="ARBA" id="ARBA00022840"/>
    </source>
</evidence>
<dbReference type="InterPro" id="IPR008271">
    <property type="entry name" value="Ser/Thr_kinase_AS"/>
</dbReference>
<feature type="region of interest" description="Disordered" evidence="11">
    <location>
        <begin position="316"/>
        <end position="383"/>
    </location>
</feature>
<dbReference type="SMART" id="SM00220">
    <property type="entry name" value="S_TKc"/>
    <property type="match status" value="1"/>
</dbReference>
<evidence type="ECO:0000256" key="8">
    <source>
        <dbReference type="ARBA" id="ARBA00047899"/>
    </source>
</evidence>
<evidence type="ECO:0000313" key="13">
    <source>
        <dbReference type="EMBL" id="KAA0186240.1"/>
    </source>
</evidence>
<comment type="caution">
    <text evidence="13">The sequence shown here is derived from an EMBL/GenBank/DDBJ whole genome shotgun (WGS) entry which is preliminary data.</text>
</comment>
<keyword evidence="4" id="KW-0808">Transferase</keyword>
<accession>A0A8E0RRM1</accession>